<comment type="caution">
    <text evidence="2">The sequence shown here is derived from an EMBL/GenBank/DDBJ whole genome shotgun (WGS) entry which is preliminary data.</text>
</comment>
<evidence type="ECO:0000313" key="2">
    <source>
        <dbReference type="EMBL" id="GES07000.1"/>
    </source>
</evidence>
<dbReference type="InterPro" id="IPR052159">
    <property type="entry name" value="Competence_DNA_uptake"/>
</dbReference>
<dbReference type="InterPro" id="IPR036866">
    <property type="entry name" value="RibonucZ/Hydroxyglut_hydro"/>
</dbReference>
<gene>
    <name evidence="2" type="ORF">Amac_005950</name>
</gene>
<name>A0A5M3WFG2_9ACTN</name>
<dbReference type="AlphaFoldDB" id="A0A5M3WFG2"/>
<protein>
    <submittedName>
        <fullName evidence="2">Uncharacterized protein</fullName>
    </submittedName>
</protein>
<accession>A0A5M3WFG2</accession>
<dbReference type="PANTHER" id="PTHR30619">
    <property type="entry name" value="DNA INTERNALIZATION/COMPETENCE PROTEIN COMEC/REC2"/>
    <property type="match status" value="1"/>
</dbReference>
<keyword evidence="3" id="KW-1185">Reference proteome</keyword>
<organism evidence="2 3">
    <name type="scientific">Acrocarpospora macrocephala</name>
    <dbReference type="NCBI Taxonomy" id="150177"/>
    <lineage>
        <taxon>Bacteria</taxon>
        <taxon>Bacillati</taxon>
        <taxon>Actinomycetota</taxon>
        <taxon>Actinomycetes</taxon>
        <taxon>Streptosporangiales</taxon>
        <taxon>Streptosporangiaceae</taxon>
        <taxon>Acrocarpospora</taxon>
    </lineage>
</organism>
<feature type="region of interest" description="Disordered" evidence="1">
    <location>
        <begin position="7"/>
        <end position="52"/>
    </location>
</feature>
<dbReference type="EMBL" id="BLAE01000004">
    <property type="protein sequence ID" value="GES07000.1"/>
    <property type="molecule type" value="Genomic_DNA"/>
</dbReference>
<dbReference type="Gene3D" id="3.60.15.10">
    <property type="entry name" value="Ribonuclease Z/Hydroxyacylglutathione hydrolase-like"/>
    <property type="match status" value="1"/>
</dbReference>
<sequence length="120" mass="12643">MIQIRAKGVEAARAAGGRDRPPGRMPGRRAGVGSRGGAERFSAYLPHHGSSRQSPAFLAATRSRAALISVGADNSYGHPAQTTISRLTWLGARVYRTDRAGDLAVIPHQGRLAVVSRGTS</sequence>
<reference evidence="2 3" key="1">
    <citation type="submission" date="2019-10" db="EMBL/GenBank/DDBJ databases">
        <title>Whole genome shotgun sequence of Acrocarpospora macrocephala NBRC 16266.</title>
        <authorList>
            <person name="Ichikawa N."/>
            <person name="Kimura A."/>
            <person name="Kitahashi Y."/>
            <person name="Komaki H."/>
            <person name="Oguchi A."/>
        </authorList>
    </citation>
    <scope>NUCLEOTIDE SEQUENCE [LARGE SCALE GENOMIC DNA]</scope>
    <source>
        <strain evidence="2 3">NBRC 16266</strain>
    </source>
</reference>
<proteinExistence type="predicted"/>
<evidence type="ECO:0000256" key="1">
    <source>
        <dbReference type="SAM" id="MobiDB-lite"/>
    </source>
</evidence>
<dbReference type="PANTHER" id="PTHR30619:SF1">
    <property type="entry name" value="RECOMBINATION PROTEIN 2"/>
    <property type="match status" value="1"/>
</dbReference>
<evidence type="ECO:0000313" key="3">
    <source>
        <dbReference type="Proteomes" id="UP000331127"/>
    </source>
</evidence>
<dbReference type="SUPFAM" id="SSF56281">
    <property type="entry name" value="Metallo-hydrolase/oxidoreductase"/>
    <property type="match status" value="1"/>
</dbReference>
<dbReference type="Proteomes" id="UP000331127">
    <property type="component" value="Unassembled WGS sequence"/>
</dbReference>